<name>A0A1B1NDQ9_9MICO</name>
<dbReference type="GO" id="GO:0016491">
    <property type="term" value="F:oxidoreductase activity"/>
    <property type="evidence" value="ECO:0007669"/>
    <property type="project" value="UniProtKB-KW"/>
</dbReference>
<feature type="domain" description="Ketoreductase" evidence="4">
    <location>
        <begin position="6"/>
        <end position="189"/>
    </location>
</feature>
<dbReference type="PRINTS" id="PR00081">
    <property type="entry name" value="GDHRDH"/>
</dbReference>
<dbReference type="AlphaFoldDB" id="A0A1B1NDQ9"/>
<dbReference type="STRING" id="1758689.SGUI_2158"/>
<proteinExistence type="inferred from homology"/>
<dbReference type="SUPFAM" id="SSF51735">
    <property type="entry name" value="NAD(P)-binding Rossmann-fold domains"/>
    <property type="match status" value="1"/>
</dbReference>
<evidence type="ECO:0000256" key="1">
    <source>
        <dbReference type="ARBA" id="ARBA00006484"/>
    </source>
</evidence>
<dbReference type="EMBL" id="CP014989">
    <property type="protein sequence ID" value="ANS79554.1"/>
    <property type="molecule type" value="Genomic_DNA"/>
</dbReference>
<accession>A0A1B1NDQ9</accession>
<evidence type="ECO:0000259" key="4">
    <source>
        <dbReference type="SMART" id="SM00822"/>
    </source>
</evidence>
<dbReference type="SMART" id="SM00822">
    <property type="entry name" value="PKS_KR"/>
    <property type="match status" value="1"/>
</dbReference>
<dbReference type="Gene3D" id="3.40.50.720">
    <property type="entry name" value="NAD(P)-binding Rossmann-like Domain"/>
    <property type="match status" value="1"/>
</dbReference>
<evidence type="ECO:0000313" key="5">
    <source>
        <dbReference type="EMBL" id="ANS79554.1"/>
    </source>
</evidence>
<evidence type="ECO:0000313" key="6">
    <source>
        <dbReference type="Proteomes" id="UP000092482"/>
    </source>
</evidence>
<gene>
    <name evidence="5" type="ORF">SGUI_2158</name>
</gene>
<sequence length="270" mass="28165">MQISHQTFVVTGAGNGIGREIALELLRRDARVAGVDLREEALAETARLAAAGERLSVHTLDITDREAVAALPEAVVAHHGHLDGLLNVAGVIQEFVPFAELSPEAMHRVVDVNLWGTVHTTQVCLPHLVERPEACVVNVSSMGGLVPVPGQTLYGASKAAVRLLTEGLYAELRGTAVAVSVVFPGAIGTEITTNSGVTVPGGDAEARREQGGHRTLSPAKAASIIVDKAVGQGGFHVSVGSDVALLGRLSRLSPQRATDLVARRMADLLG</sequence>
<dbReference type="RefSeq" id="WP_066639993.1">
    <property type="nucleotide sequence ID" value="NZ_CP014989.1"/>
</dbReference>
<dbReference type="InterPro" id="IPR002347">
    <property type="entry name" value="SDR_fam"/>
</dbReference>
<protein>
    <submittedName>
        <fullName evidence="5">Short chain dehydrogenase</fullName>
    </submittedName>
</protein>
<evidence type="ECO:0000256" key="2">
    <source>
        <dbReference type="ARBA" id="ARBA00023002"/>
    </source>
</evidence>
<dbReference type="InterPro" id="IPR057326">
    <property type="entry name" value="KR_dom"/>
</dbReference>
<dbReference type="Pfam" id="PF00106">
    <property type="entry name" value="adh_short"/>
    <property type="match status" value="1"/>
</dbReference>
<dbReference type="PANTHER" id="PTHR43391:SF82">
    <property type="entry name" value="OXIDOREDUCTASE SADH-RELATED"/>
    <property type="match status" value="1"/>
</dbReference>
<keyword evidence="6" id="KW-1185">Reference proteome</keyword>
<keyword evidence="2" id="KW-0560">Oxidoreductase</keyword>
<dbReference type="CDD" id="cd05233">
    <property type="entry name" value="SDR_c"/>
    <property type="match status" value="1"/>
</dbReference>
<dbReference type="OrthoDB" id="9775296at2"/>
<dbReference type="Proteomes" id="UP000092482">
    <property type="component" value="Chromosome"/>
</dbReference>
<organism evidence="5 6">
    <name type="scientific">Serinicoccus hydrothermalis</name>
    <dbReference type="NCBI Taxonomy" id="1758689"/>
    <lineage>
        <taxon>Bacteria</taxon>
        <taxon>Bacillati</taxon>
        <taxon>Actinomycetota</taxon>
        <taxon>Actinomycetes</taxon>
        <taxon>Micrococcales</taxon>
        <taxon>Ornithinimicrobiaceae</taxon>
        <taxon>Serinicoccus</taxon>
    </lineage>
</organism>
<dbReference type="KEGG" id="serj:SGUI_2158"/>
<comment type="similarity">
    <text evidence="1 3">Belongs to the short-chain dehydrogenases/reductases (SDR) family.</text>
</comment>
<dbReference type="PRINTS" id="PR00080">
    <property type="entry name" value="SDRFAMILY"/>
</dbReference>
<reference evidence="5 6" key="1">
    <citation type="submission" date="2016-03" db="EMBL/GenBank/DDBJ databases">
        <title>Shallow-sea hydrothermal system.</title>
        <authorList>
            <person name="Tang K."/>
        </authorList>
    </citation>
    <scope>NUCLEOTIDE SEQUENCE [LARGE SCALE GENOMIC DNA]</scope>
    <source>
        <strain evidence="5 6">JLT9</strain>
    </source>
</reference>
<dbReference type="PANTHER" id="PTHR43391">
    <property type="entry name" value="RETINOL DEHYDROGENASE-RELATED"/>
    <property type="match status" value="1"/>
</dbReference>
<dbReference type="InterPro" id="IPR036291">
    <property type="entry name" value="NAD(P)-bd_dom_sf"/>
</dbReference>
<evidence type="ECO:0000256" key="3">
    <source>
        <dbReference type="RuleBase" id="RU000363"/>
    </source>
</evidence>